<keyword evidence="1" id="KW-0812">Transmembrane</keyword>
<accession>A0A1J6IPA5</accession>
<dbReference type="PANTHER" id="PTHR12242:SF38">
    <property type="entry name" value="TRANSMEMBRANE PROTEIN"/>
    <property type="match status" value="1"/>
</dbReference>
<proteinExistence type="predicted"/>
<feature type="transmembrane region" description="Helical" evidence="1">
    <location>
        <begin position="62"/>
        <end position="80"/>
    </location>
</feature>
<feature type="transmembrane region" description="Helical" evidence="1">
    <location>
        <begin position="193"/>
        <end position="214"/>
    </location>
</feature>
<feature type="transmembrane region" description="Helical" evidence="1">
    <location>
        <begin position="226"/>
        <end position="251"/>
    </location>
</feature>
<dbReference type="GO" id="GO:0016020">
    <property type="term" value="C:membrane"/>
    <property type="evidence" value="ECO:0007669"/>
    <property type="project" value="TreeGrafter"/>
</dbReference>
<keyword evidence="1" id="KW-0472">Membrane</keyword>
<keyword evidence="3" id="KW-1185">Reference proteome</keyword>
<dbReference type="Gramene" id="OIT07005">
    <property type="protein sequence ID" value="OIT07005"/>
    <property type="gene ID" value="A4A49_08759"/>
</dbReference>
<dbReference type="EMBL" id="MJEQ01037184">
    <property type="protein sequence ID" value="OIT07005.1"/>
    <property type="molecule type" value="Genomic_DNA"/>
</dbReference>
<feature type="transmembrane region" description="Helical" evidence="1">
    <location>
        <begin position="162"/>
        <end position="187"/>
    </location>
</feature>
<dbReference type="PANTHER" id="PTHR12242">
    <property type="entry name" value="OS02G0130600 PROTEIN-RELATED"/>
    <property type="match status" value="1"/>
</dbReference>
<organism evidence="2 3">
    <name type="scientific">Nicotiana attenuata</name>
    <name type="common">Coyote tobacco</name>
    <dbReference type="NCBI Taxonomy" id="49451"/>
    <lineage>
        <taxon>Eukaryota</taxon>
        <taxon>Viridiplantae</taxon>
        <taxon>Streptophyta</taxon>
        <taxon>Embryophyta</taxon>
        <taxon>Tracheophyta</taxon>
        <taxon>Spermatophyta</taxon>
        <taxon>Magnoliopsida</taxon>
        <taxon>eudicotyledons</taxon>
        <taxon>Gunneridae</taxon>
        <taxon>Pentapetalae</taxon>
        <taxon>asterids</taxon>
        <taxon>lamiids</taxon>
        <taxon>Solanales</taxon>
        <taxon>Solanaceae</taxon>
        <taxon>Nicotianoideae</taxon>
        <taxon>Nicotianeae</taxon>
        <taxon>Nicotiana</taxon>
    </lineage>
</organism>
<dbReference type="KEGG" id="nau:109215647"/>
<evidence type="ECO:0008006" key="4">
    <source>
        <dbReference type="Google" id="ProtNLM"/>
    </source>
</evidence>
<dbReference type="OrthoDB" id="419711at2759"/>
<dbReference type="Proteomes" id="UP000187609">
    <property type="component" value="Unassembled WGS sequence"/>
</dbReference>
<gene>
    <name evidence="2" type="ORF">A4A49_08759</name>
</gene>
<reference evidence="2" key="1">
    <citation type="submission" date="2016-11" db="EMBL/GenBank/DDBJ databases">
        <title>The genome of Nicotiana attenuata.</title>
        <authorList>
            <person name="Xu S."/>
            <person name="Brockmoeller T."/>
            <person name="Gaquerel E."/>
            <person name="Navarro A."/>
            <person name="Kuhl H."/>
            <person name="Gase K."/>
            <person name="Ling Z."/>
            <person name="Zhou W."/>
            <person name="Kreitzer C."/>
            <person name="Stanke M."/>
            <person name="Tang H."/>
            <person name="Lyons E."/>
            <person name="Pandey P."/>
            <person name="Pandey S.P."/>
            <person name="Timmermann B."/>
            <person name="Baldwin I.T."/>
        </authorList>
    </citation>
    <scope>NUCLEOTIDE SEQUENCE [LARGE SCALE GENOMIC DNA]</scope>
    <source>
        <strain evidence="2">UT</strain>
    </source>
</reference>
<feature type="transmembrane region" description="Helical" evidence="1">
    <location>
        <begin position="12"/>
        <end position="35"/>
    </location>
</feature>
<name>A0A1J6IPA5_NICAT</name>
<sequence length="310" mass="36172">MSAKESLGLEYWLQWQVAVCALIFIIPTTVALRLINRQRKDTEYPTKSTDLWVPCWRNLHPLWLLFFRAFAFVSMAFLLYQTVSNFGFFVFFFYTQWTFALVGVYFALGTIISARGCWLYTRNPLSRRGEIEKFLKTAAEENSSNGASSEQRLGFWENFMQIIYQTSAGAVMLTDIVFWCLLLPFMTGENFKLTLLIGCMHSVNAIFLLLDSVLNNLQFTWFGITYFVLWSCCYIVFQWTLHACCLNWWPYPFLELNTPWAPLWYLGLAVVHIPCYGIYALLIKAKGRLFSRMFPQAFLSGRIAMEKKHT</sequence>
<evidence type="ECO:0000313" key="2">
    <source>
        <dbReference type="EMBL" id="OIT07005.1"/>
    </source>
</evidence>
<protein>
    <recommendedName>
        <fullName evidence="4">Transmembrane protein</fullName>
    </recommendedName>
</protein>
<evidence type="ECO:0000313" key="3">
    <source>
        <dbReference type="Proteomes" id="UP000187609"/>
    </source>
</evidence>
<dbReference type="OMA" id="FTWFGIT"/>
<comment type="caution">
    <text evidence="2">The sequence shown here is derived from an EMBL/GenBank/DDBJ whole genome shotgun (WGS) entry which is preliminary data.</text>
</comment>
<feature type="transmembrane region" description="Helical" evidence="1">
    <location>
        <begin position="86"/>
        <end position="108"/>
    </location>
</feature>
<feature type="transmembrane region" description="Helical" evidence="1">
    <location>
        <begin position="263"/>
        <end position="283"/>
    </location>
</feature>
<keyword evidence="1" id="KW-1133">Transmembrane helix</keyword>
<dbReference type="AlphaFoldDB" id="A0A1J6IPA5"/>
<evidence type="ECO:0000256" key="1">
    <source>
        <dbReference type="SAM" id="Phobius"/>
    </source>
</evidence>